<proteinExistence type="predicted"/>
<dbReference type="GO" id="GO:0005886">
    <property type="term" value="C:plasma membrane"/>
    <property type="evidence" value="ECO:0007669"/>
    <property type="project" value="TreeGrafter"/>
</dbReference>
<dbReference type="Pfam" id="PF13516">
    <property type="entry name" value="LRR_6"/>
    <property type="match status" value="1"/>
</dbReference>
<dbReference type="SUPFAM" id="SSF52058">
    <property type="entry name" value="L domain-like"/>
    <property type="match status" value="1"/>
</dbReference>
<evidence type="ECO:0000313" key="5">
    <source>
        <dbReference type="EMBL" id="CAG9137259.1"/>
    </source>
</evidence>
<keyword evidence="2" id="KW-0732">Signal</keyword>
<dbReference type="Pfam" id="PF00560">
    <property type="entry name" value="LRR_1"/>
    <property type="match status" value="1"/>
</dbReference>
<dbReference type="FunFam" id="3.80.10.10:FF:001164">
    <property type="entry name" value="GH01279p"/>
    <property type="match status" value="1"/>
</dbReference>
<accession>A0A8S4GAY4</accession>
<comment type="caution">
    <text evidence="5">The sequence shown here is derived from an EMBL/GenBank/DDBJ whole genome shotgun (WGS) entry which is preliminary data.</text>
</comment>
<dbReference type="SMART" id="SM00369">
    <property type="entry name" value="LRR_TYP"/>
    <property type="match status" value="11"/>
</dbReference>
<dbReference type="PROSITE" id="PS51450">
    <property type="entry name" value="LRR"/>
    <property type="match status" value="2"/>
</dbReference>
<feature type="transmembrane region" description="Helical" evidence="4">
    <location>
        <begin position="568"/>
        <end position="589"/>
    </location>
</feature>
<dbReference type="InterPro" id="IPR032675">
    <property type="entry name" value="LRR_dom_sf"/>
</dbReference>
<keyword evidence="4" id="KW-0812">Transmembrane</keyword>
<organism evidence="5 6">
    <name type="scientific">Plutella xylostella</name>
    <name type="common">Diamondback moth</name>
    <name type="synonym">Plutella maculipennis</name>
    <dbReference type="NCBI Taxonomy" id="51655"/>
    <lineage>
        <taxon>Eukaryota</taxon>
        <taxon>Metazoa</taxon>
        <taxon>Ecdysozoa</taxon>
        <taxon>Arthropoda</taxon>
        <taxon>Hexapoda</taxon>
        <taxon>Insecta</taxon>
        <taxon>Pterygota</taxon>
        <taxon>Neoptera</taxon>
        <taxon>Endopterygota</taxon>
        <taxon>Lepidoptera</taxon>
        <taxon>Glossata</taxon>
        <taxon>Ditrysia</taxon>
        <taxon>Yponomeutoidea</taxon>
        <taxon>Plutellidae</taxon>
        <taxon>Plutella</taxon>
    </lineage>
</organism>
<evidence type="ECO:0000256" key="2">
    <source>
        <dbReference type="ARBA" id="ARBA00022729"/>
    </source>
</evidence>
<name>A0A8S4GAY4_PLUXY</name>
<keyword evidence="3" id="KW-0677">Repeat</keyword>
<keyword evidence="4" id="KW-0472">Membrane</keyword>
<keyword evidence="4" id="KW-1133">Transmembrane helix</keyword>
<evidence type="ECO:0000313" key="6">
    <source>
        <dbReference type="Proteomes" id="UP000653454"/>
    </source>
</evidence>
<sequence length="638" mass="70943">MAGPPSTKFVLLFTYPCHLESDQSSENITSSSRHATSACLHPAPVSPRNHSVAILDQGSECICQTGPGILRIGWLLLGITCALVSGARASCPAECACSGIVDTEGAAALRVECAAGGLRAVPIDQLDRSAQVLIISAPPKRPNFLTIGPIFTQPVPFSNLRELHIVNSNVPSIGQYSFWGLQNLRFLNLARNNLTGVVADNFRGLINLTVLHLDHNHIELMPSETFHHLPALKTLTLSNNEVSTLMPRLFRMLANLSFLDLSDNPLRDLNPEVFKDIQHLRIFKCRRCLLKGVNPQIFHFVSHLEELDLGDNQFQYLLSDQFISLTRLRRLRLDGNDLPVVVDHMFGRQRELRVLSLARNRLALLAPAALANLTALTHLDISYNKIDRFHLQTFAPVIESLKTINFSGNNLPLNEIAIVLQILPGIHGVGLANLSIEELPPHFFSYSEHLVALDLSWNKLKAFPFKLLSKTRFLQRLDISHNQLQTLDERALERLEAIAQINLVKNQWRCDQCFAGPMLVYMSTSVLNDSIRPLKCYLPLRLRGARFADMTLERLEACPSTREAQLSLVAGLMLVAVGVLAAASVALCVTRRRAVHYYTNEEKRRAHAHDHPEELLARAELGSVATIHAPYTLVGKAS</sequence>
<dbReference type="Gene3D" id="3.80.10.10">
    <property type="entry name" value="Ribonuclease Inhibitor"/>
    <property type="match status" value="3"/>
</dbReference>
<dbReference type="InterPro" id="IPR001611">
    <property type="entry name" value="Leu-rich_rpt"/>
</dbReference>
<dbReference type="InterPro" id="IPR003591">
    <property type="entry name" value="Leu-rich_rpt_typical-subtyp"/>
</dbReference>
<evidence type="ECO:0000256" key="1">
    <source>
        <dbReference type="ARBA" id="ARBA00022614"/>
    </source>
</evidence>
<evidence type="ECO:0000256" key="3">
    <source>
        <dbReference type="ARBA" id="ARBA00022737"/>
    </source>
</evidence>
<dbReference type="PANTHER" id="PTHR24369:SF210">
    <property type="entry name" value="CHAOPTIN-RELATED"/>
    <property type="match status" value="1"/>
</dbReference>
<dbReference type="Pfam" id="PF13855">
    <property type="entry name" value="LRR_8"/>
    <property type="match status" value="3"/>
</dbReference>
<dbReference type="InterPro" id="IPR050541">
    <property type="entry name" value="LRR_TM_domain-containing"/>
</dbReference>
<dbReference type="EMBL" id="CAJHNJ030000198">
    <property type="protein sequence ID" value="CAG9137259.1"/>
    <property type="molecule type" value="Genomic_DNA"/>
</dbReference>
<gene>
    <name evidence="5" type="ORF">PLXY2_LOCUS15508</name>
</gene>
<keyword evidence="6" id="KW-1185">Reference proteome</keyword>
<dbReference type="Proteomes" id="UP000653454">
    <property type="component" value="Unassembled WGS sequence"/>
</dbReference>
<evidence type="ECO:0000256" key="4">
    <source>
        <dbReference type="SAM" id="Phobius"/>
    </source>
</evidence>
<keyword evidence="1" id="KW-0433">Leucine-rich repeat</keyword>
<protein>
    <submittedName>
        <fullName evidence="5">(diamondback moth) hypothetical protein</fullName>
    </submittedName>
</protein>
<dbReference type="PANTHER" id="PTHR24369">
    <property type="entry name" value="ANTIGEN BSP, PUTATIVE-RELATED"/>
    <property type="match status" value="1"/>
</dbReference>
<dbReference type="AlphaFoldDB" id="A0A8S4GAY4"/>
<reference evidence="5" key="1">
    <citation type="submission" date="2020-11" db="EMBL/GenBank/DDBJ databases">
        <authorList>
            <person name="Whiteford S."/>
        </authorList>
    </citation>
    <scope>NUCLEOTIDE SEQUENCE</scope>
</reference>